<evidence type="ECO:0000256" key="3">
    <source>
        <dbReference type="SAM" id="Phobius"/>
    </source>
</evidence>
<keyword evidence="1 3" id="KW-0812">Transmembrane</keyword>
<dbReference type="Proteomes" id="UP001524502">
    <property type="component" value="Unassembled WGS sequence"/>
</dbReference>
<accession>A0ABT1RLE6</accession>
<dbReference type="InterPro" id="IPR009825">
    <property type="entry name" value="ECF_substrate-spec-like"/>
</dbReference>
<evidence type="ECO:0000256" key="2">
    <source>
        <dbReference type="ARBA" id="ARBA00022989"/>
    </source>
</evidence>
<keyword evidence="5" id="KW-1185">Reference proteome</keyword>
<name>A0ABT1RLE6_9FIRM</name>
<comment type="caution">
    <text evidence="4">The sequence shown here is derived from an EMBL/GenBank/DDBJ whole genome shotgun (WGS) entry which is preliminary data.</text>
</comment>
<evidence type="ECO:0000313" key="4">
    <source>
        <dbReference type="EMBL" id="MCQ4636020.1"/>
    </source>
</evidence>
<gene>
    <name evidence="4" type="ORF">NE619_04715</name>
</gene>
<dbReference type="Gene3D" id="1.10.1760.20">
    <property type="match status" value="1"/>
</dbReference>
<feature type="transmembrane region" description="Helical" evidence="3">
    <location>
        <begin position="135"/>
        <end position="157"/>
    </location>
</feature>
<keyword evidence="2 3" id="KW-1133">Transmembrane helix</keyword>
<feature type="transmembrane region" description="Helical" evidence="3">
    <location>
        <begin position="72"/>
        <end position="93"/>
    </location>
</feature>
<reference evidence="4 5" key="1">
    <citation type="submission" date="2022-06" db="EMBL/GenBank/DDBJ databases">
        <title>Isolation of gut microbiota from human fecal samples.</title>
        <authorList>
            <person name="Pamer E.G."/>
            <person name="Barat B."/>
            <person name="Waligurski E."/>
            <person name="Medina S."/>
            <person name="Paddock L."/>
            <person name="Mostad J."/>
        </authorList>
    </citation>
    <scope>NUCLEOTIDE SEQUENCE [LARGE SCALE GENOMIC DNA]</scope>
    <source>
        <strain evidence="4 5">SL.3.17</strain>
    </source>
</reference>
<keyword evidence="3" id="KW-0472">Membrane</keyword>
<feature type="transmembrane region" description="Helical" evidence="3">
    <location>
        <begin position="13"/>
        <end position="31"/>
    </location>
</feature>
<dbReference type="RefSeq" id="WP_256131202.1">
    <property type="nucleotide sequence ID" value="NZ_JANFXK010000003.1"/>
</dbReference>
<evidence type="ECO:0000313" key="5">
    <source>
        <dbReference type="Proteomes" id="UP001524502"/>
    </source>
</evidence>
<dbReference type="Pfam" id="PF07155">
    <property type="entry name" value="ECF-ribofla_trS"/>
    <property type="match status" value="1"/>
</dbReference>
<organism evidence="4 5">
    <name type="scientific">Anaerovorax odorimutans</name>
    <dbReference type="NCBI Taxonomy" id="109327"/>
    <lineage>
        <taxon>Bacteria</taxon>
        <taxon>Bacillati</taxon>
        <taxon>Bacillota</taxon>
        <taxon>Clostridia</taxon>
        <taxon>Peptostreptococcales</taxon>
        <taxon>Anaerovoracaceae</taxon>
        <taxon>Anaerovorax</taxon>
    </lineage>
</organism>
<protein>
    <submittedName>
        <fullName evidence="4">ECF transporter S component</fullName>
    </submittedName>
</protein>
<dbReference type="PANTHER" id="PTHR37815">
    <property type="entry name" value="UPF0397 PROTEIN BC_2624-RELATED"/>
    <property type="match status" value="1"/>
</dbReference>
<dbReference type="EMBL" id="JANFXK010000003">
    <property type="protein sequence ID" value="MCQ4636020.1"/>
    <property type="molecule type" value="Genomic_DNA"/>
</dbReference>
<sequence length="181" mass="19219">MRQTEKVKNLCETALFIAIVFFGVFIIKFPGPFGYAHIGDSMIFLSVLMLGGKRGAIAGGLGAAIADIVSGYTIWALPTLICKVLMALVMGAMIKHHAFGLRGRVLWIASAVAGGLTQGVAYVIFWYVLFGKAAAIAAMPGLTFQAVSGIIIAFVISEALQKTSLKRHFIYTTDGKGAEAC</sequence>
<proteinExistence type="predicted"/>
<dbReference type="PANTHER" id="PTHR37815:SF3">
    <property type="entry name" value="UPF0397 PROTEIN SPR0429"/>
    <property type="match status" value="1"/>
</dbReference>
<feature type="transmembrane region" description="Helical" evidence="3">
    <location>
        <begin position="105"/>
        <end position="129"/>
    </location>
</feature>
<evidence type="ECO:0000256" key="1">
    <source>
        <dbReference type="ARBA" id="ARBA00022692"/>
    </source>
</evidence>